<dbReference type="OrthoDB" id="2905268at2759"/>
<keyword evidence="1" id="KW-0812">Transmembrane</keyword>
<feature type="transmembrane region" description="Helical" evidence="1">
    <location>
        <begin position="52"/>
        <end position="85"/>
    </location>
</feature>
<keyword evidence="1" id="KW-0472">Membrane</keyword>
<evidence type="ECO:0000313" key="3">
    <source>
        <dbReference type="Proteomes" id="UP000008063"/>
    </source>
</evidence>
<reference evidence="3" key="1">
    <citation type="journal article" date="2011" name="Science">
        <title>The plant cell wall-decomposing machinery underlies the functional diversity of forest fungi.</title>
        <authorList>
            <person name="Eastwood D.C."/>
            <person name="Floudas D."/>
            <person name="Binder M."/>
            <person name="Majcherczyk A."/>
            <person name="Schneider P."/>
            <person name="Aerts A."/>
            <person name="Asiegbu F.O."/>
            <person name="Baker S.E."/>
            <person name="Barry K."/>
            <person name="Bendiksby M."/>
            <person name="Blumentritt M."/>
            <person name="Coutinho P.M."/>
            <person name="Cullen D."/>
            <person name="de Vries R.P."/>
            <person name="Gathman A."/>
            <person name="Goodell B."/>
            <person name="Henrissat B."/>
            <person name="Ihrmark K."/>
            <person name="Kauserud H."/>
            <person name="Kohler A."/>
            <person name="LaButti K."/>
            <person name="Lapidus A."/>
            <person name="Lavin J.L."/>
            <person name="Lee Y.-H."/>
            <person name="Lindquist E."/>
            <person name="Lilly W."/>
            <person name="Lucas S."/>
            <person name="Morin E."/>
            <person name="Murat C."/>
            <person name="Oguiza J.A."/>
            <person name="Park J."/>
            <person name="Pisabarro A.G."/>
            <person name="Riley R."/>
            <person name="Rosling A."/>
            <person name="Salamov A."/>
            <person name="Schmidt O."/>
            <person name="Schmutz J."/>
            <person name="Skrede I."/>
            <person name="Stenlid J."/>
            <person name="Wiebenga A."/>
            <person name="Xie X."/>
            <person name="Kuees U."/>
            <person name="Hibbett D.S."/>
            <person name="Hoffmeister D."/>
            <person name="Hoegberg N."/>
            <person name="Martin F."/>
            <person name="Grigoriev I.V."/>
            <person name="Watkinson S.C."/>
        </authorList>
    </citation>
    <scope>NUCLEOTIDE SEQUENCE [LARGE SCALE GENOMIC DNA]</scope>
    <source>
        <strain evidence="3">strain S7.3</strain>
    </source>
</reference>
<feature type="transmembrane region" description="Helical" evidence="1">
    <location>
        <begin position="105"/>
        <end position="124"/>
    </location>
</feature>
<dbReference type="OMA" id="SWINVIS"/>
<evidence type="ECO:0000313" key="2">
    <source>
        <dbReference type="EMBL" id="EGO03191.1"/>
    </source>
</evidence>
<feature type="transmembrane region" description="Helical" evidence="1">
    <location>
        <begin position="219"/>
        <end position="240"/>
    </location>
</feature>
<feature type="transmembrane region" description="Helical" evidence="1">
    <location>
        <begin position="136"/>
        <end position="155"/>
    </location>
</feature>
<dbReference type="Proteomes" id="UP000008063">
    <property type="component" value="Unassembled WGS sequence"/>
</dbReference>
<dbReference type="HOGENOM" id="CLU_044614_1_0_1"/>
<dbReference type="AlphaFoldDB" id="F8PJ30"/>
<sequence length="309" mass="34421">MASNDSPFTTLLVVSLFTECIFYGIYLVTLVQCLFALLWSDSKQAMEPKIRWRLLVVAILLFIIATLDIACSLRFNIVAIVYYTGPGGPAALEGDWLNIMKSVNYVMQTWIGGALLIYRCYLVYEKNWRIIIPASVLWLASCACGIAAGIGIFNSPTLLYGRQIQPYVTSVLSLTVGMNIITASLIAYRMWTIDKQVAKRIHISPTSLRLLRHRQILQIVVESAAFYTLTVVVFICIYSSQSNAYVVAGDSLVQIVGICINLIIIRICSERSFDIILRGSSTRPGINLKLLRSTANKPVDIESHAVVRL</sequence>
<name>F8PJ30_SERL3</name>
<protein>
    <submittedName>
        <fullName evidence="2">Uncharacterized protein</fullName>
    </submittedName>
</protein>
<feature type="transmembrane region" description="Helical" evidence="1">
    <location>
        <begin position="20"/>
        <end position="40"/>
    </location>
</feature>
<gene>
    <name evidence="2" type="ORF">SERLA73DRAFT_174653</name>
</gene>
<dbReference type="EMBL" id="GL945475">
    <property type="protein sequence ID" value="EGO03191.1"/>
    <property type="molecule type" value="Genomic_DNA"/>
</dbReference>
<dbReference type="InParanoid" id="F8PJ30"/>
<keyword evidence="1" id="KW-1133">Transmembrane helix</keyword>
<dbReference type="eggNOG" id="ENOG502SN52">
    <property type="taxonomic scope" value="Eukaryota"/>
</dbReference>
<proteinExistence type="predicted"/>
<feature type="transmembrane region" description="Helical" evidence="1">
    <location>
        <begin position="252"/>
        <end position="269"/>
    </location>
</feature>
<keyword evidence="3" id="KW-1185">Reference proteome</keyword>
<accession>F8PJ30</accession>
<organism evidence="3">
    <name type="scientific">Serpula lacrymans var. lacrymans (strain S7.3)</name>
    <name type="common">Dry rot fungus</name>
    <dbReference type="NCBI Taxonomy" id="936435"/>
    <lineage>
        <taxon>Eukaryota</taxon>
        <taxon>Fungi</taxon>
        <taxon>Dikarya</taxon>
        <taxon>Basidiomycota</taxon>
        <taxon>Agaricomycotina</taxon>
        <taxon>Agaricomycetes</taxon>
        <taxon>Agaricomycetidae</taxon>
        <taxon>Boletales</taxon>
        <taxon>Coniophorineae</taxon>
        <taxon>Serpulaceae</taxon>
        <taxon>Serpula</taxon>
    </lineage>
</organism>
<feature type="transmembrane region" description="Helical" evidence="1">
    <location>
        <begin position="167"/>
        <end position="191"/>
    </location>
</feature>
<evidence type="ECO:0000256" key="1">
    <source>
        <dbReference type="SAM" id="Phobius"/>
    </source>
</evidence>